<feature type="compositionally biased region" description="Polar residues" evidence="1">
    <location>
        <begin position="83"/>
        <end position="103"/>
    </location>
</feature>
<dbReference type="EMBL" id="LGTZ01002615">
    <property type="protein sequence ID" value="OJD12304.1"/>
    <property type="molecule type" value="Genomic_DNA"/>
</dbReference>
<feature type="region of interest" description="Disordered" evidence="1">
    <location>
        <begin position="1"/>
        <end position="20"/>
    </location>
</feature>
<evidence type="ECO:0000313" key="3">
    <source>
        <dbReference type="Proteomes" id="UP000242791"/>
    </source>
</evidence>
<reference evidence="2 3" key="1">
    <citation type="submission" date="2015-08" db="EMBL/GenBank/DDBJ databases">
        <title>Emmonsia species relationships and genome sequence.</title>
        <authorList>
            <person name="Cuomo C.A."/>
            <person name="Schwartz I.S."/>
            <person name="Kenyon C."/>
            <person name="De Hoog G.S."/>
            <person name="Govender N.P."/>
            <person name="Botha A."/>
            <person name="Moreno L."/>
            <person name="De Vries M."/>
            <person name="Munoz J.F."/>
            <person name="Stielow J.B."/>
        </authorList>
    </citation>
    <scope>NUCLEOTIDE SEQUENCE [LARGE SCALE GENOMIC DNA]</scope>
    <source>
        <strain evidence="2 3">EI222</strain>
    </source>
</reference>
<feature type="region of interest" description="Disordered" evidence="1">
    <location>
        <begin position="45"/>
        <end position="116"/>
    </location>
</feature>
<protein>
    <submittedName>
        <fullName evidence="2">Uncharacterized protein</fullName>
    </submittedName>
</protein>
<accession>A0A1J9P778</accession>
<gene>
    <name evidence="2" type="ORF">ACJ73_09378</name>
</gene>
<keyword evidence="3" id="KW-1185">Reference proteome</keyword>
<dbReference type="AlphaFoldDB" id="A0A1J9P778"/>
<dbReference type="VEuPathDB" id="FungiDB:ACJ73_09378"/>
<evidence type="ECO:0000256" key="1">
    <source>
        <dbReference type="SAM" id="MobiDB-lite"/>
    </source>
</evidence>
<dbReference type="Proteomes" id="UP000242791">
    <property type="component" value="Unassembled WGS sequence"/>
</dbReference>
<feature type="non-terminal residue" evidence="2">
    <location>
        <position position="1"/>
    </location>
</feature>
<organism evidence="2 3">
    <name type="scientific">Blastomyces percursus</name>
    <dbReference type="NCBI Taxonomy" id="1658174"/>
    <lineage>
        <taxon>Eukaryota</taxon>
        <taxon>Fungi</taxon>
        <taxon>Dikarya</taxon>
        <taxon>Ascomycota</taxon>
        <taxon>Pezizomycotina</taxon>
        <taxon>Eurotiomycetes</taxon>
        <taxon>Eurotiomycetidae</taxon>
        <taxon>Onygenales</taxon>
        <taxon>Ajellomycetaceae</taxon>
        <taxon>Blastomyces</taxon>
    </lineage>
</organism>
<proteinExistence type="predicted"/>
<sequence length="159" mass="17546">SHGRRKLADKLSVGGSVPGFEKAAAADAVEVKRKAAEALEAMEAIEIGSEADDGGNENTPTPRKRRGSDVVMDKRKRVRINEPKQSSLETPSIRSSKENTPAKTSHRVAGGLRKNQYFPLPDDLRIQDIADGKLGEEIDRWEARLAKQEAKLLESEDDW</sequence>
<evidence type="ECO:0000313" key="2">
    <source>
        <dbReference type="EMBL" id="OJD12304.1"/>
    </source>
</evidence>
<name>A0A1J9P778_9EURO</name>
<comment type="caution">
    <text evidence="2">The sequence shown here is derived from an EMBL/GenBank/DDBJ whole genome shotgun (WGS) entry which is preliminary data.</text>
</comment>